<protein>
    <submittedName>
        <fullName evidence="7">Eukaryotic translation initiation factor 4E</fullName>
    </submittedName>
</protein>
<keyword evidence="5 6" id="KW-0648">Protein biosynthesis</keyword>
<dbReference type="InterPro" id="IPR023398">
    <property type="entry name" value="TIF_eIF4e-like"/>
</dbReference>
<evidence type="ECO:0000313" key="7">
    <source>
        <dbReference type="EMBL" id="KAJ1648366.1"/>
    </source>
</evidence>
<evidence type="ECO:0000256" key="3">
    <source>
        <dbReference type="ARBA" id="ARBA00022845"/>
    </source>
</evidence>
<reference evidence="7" key="1">
    <citation type="submission" date="2022-07" db="EMBL/GenBank/DDBJ databases">
        <title>Phylogenomic reconstructions and comparative analyses of Kickxellomycotina fungi.</title>
        <authorList>
            <person name="Reynolds N.K."/>
            <person name="Stajich J.E."/>
            <person name="Barry K."/>
            <person name="Grigoriev I.V."/>
            <person name="Crous P."/>
            <person name="Smith M.E."/>
        </authorList>
    </citation>
    <scope>NUCLEOTIDE SEQUENCE</scope>
    <source>
        <strain evidence="7">NBRC 105413</strain>
    </source>
</reference>
<keyword evidence="2 6" id="KW-0396">Initiation factor</keyword>
<dbReference type="GO" id="GO:0003743">
    <property type="term" value="F:translation initiation factor activity"/>
    <property type="evidence" value="ECO:0007669"/>
    <property type="project" value="UniProtKB-KW"/>
</dbReference>
<dbReference type="GO" id="GO:0000340">
    <property type="term" value="F:RNA 7-methylguanosine cap binding"/>
    <property type="evidence" value="ECO:0007669"/>
    <property type="project" value="TreeGrafter"/>
</dbReference>
<comment type="similarity">
    <text evidence="1 6">Belongs to the eukaryotic initiation factor 4E family.</text>
</comment>
<keyword evidence="8" id="KW-1185">Reference proteome</keyword>
<sequence length="209" mass="23587">MTDVKPVAADNTDNKAQDIKTVLGDPNDFNVVHRLNSPWTLWFDNPVKRTNVANWTANLKKVVTINTVEEFWGVYNTVAIAVDLPNGSNYHFFREGVQPMWEDPANEKGGKWGYQFQRSIGEKVNEHWLHTLLACIGESFESSSEVCGAVFSNRKSCFRIAIWTRNAADKEACLNIGRHLKSVLGVSQDLEYAPHMDSARIPSSLIYKV</sequence>
<evidence type="ECO:0000256" key="1">
    <source>
        <dbReference type="ARBA" id="ARBA00009860"/>
    </source>
</evidence>
<evidence type="ECO:0000256" key="5">
    <source>
        <dbReference type="ARBA" id="ARBA00022917"/>
    </source>
</evidence>
<evidence type="ECO:0000313" key="8">
    <source>
        <dbReference type="Proteomes" id="UP001145021"/>
    </source>
</evidence>
<dbReference type="PANTHER" id="PTHR11960">
    <property type="entry name" value="EUKARYOTIC TRANSLATION INITIATION FACTOR 4E RELATED"/>
    <property type="match status" value="1"/>
</dbReference>
<keyword evidence="3" id="KW-0810">Translation regulation</keyword>
<keyword evidence="4 6" id="KW-0694">RNA-binding</keyword>
<dbReference type="GO" id="GO:0016281">
    <property type="term" value="C:eukaryotic translation initiation factor 4F complex"/>
    <property type="evidence" value="ECO:0007669"/>
    <property type="project" value="TreeGrafter"/>
</dbReference>
<organism evidence="7 8">
    <name type="scientific">Coemansia asiatica</name>
    <dbReference type="NCBI Taxonomy" id="1052880"/>
    <lineage>
        <taxon>Eukaryota</taxon>
        <taxon>Fungi</taxon>
        <taxon>Fungi incertae sedis</taxon>
        <taxon>Zoopagomycota</taxon>
        <taxon>Kickxellomycotina</taxon>
        <taxon>Kickxellomycetes</taxon>
        <taxon>Kickxellales</taxon>
        <taxon>Kickxellaceae</taxon>
        <taxon>Coemansia</taxon>
    </lineage>
</organism>
<dbReference type="PANTHER" id="PTHR11960:SF8">
    <property type="entry name" value="EUKARYOTIC TRANSLATION INITIATION FACTOR 4E1-RELATED"/>
    <property type="match status" value="1"/>
</dbReference>
<name>A0A9W7XR31_9FUNG</name>
<accession>A0A9W7XR31</accession>
<dbReference type="GO" id="GO:0006417">
    <property type="term" value="P:regulation of translation"/>
    <property type="evidence" value="ECO:0007669"/>
    <property type="project" value="UniProtKB-KW"/>
</dbReference>
<dbReference type="Proteomes" id="UP001145021">
    <property type="component" value="Unassembled WGS sequence"/>
</dbReference>
<dbReference type="InterPro" id="IPR001040">
    <property type="entry name" value="TIF_eIF_4E"/>
</dbReference>
<proteinExistence type="inferred from homology"/>
<evidence type="ECO:0000256" key="2">
    <source>
        <dbReference type="ARBA" id="ARBA00022540"/>
    </source>
</evidence>
<dbReference type="Pfam" id="PF01652">
    <property type="entry name" value="IF4E"/>
    <property type="match status" value="1"/>
</dbReference>
<dbReference type="SUPFAM" id="SSF55418">
    <property type="entry name" value="eIF4e-like"/>
    <property type="match status" value="1"/>
</dbReference>
<evidence type="ECO:0000256" key="6">
    <source>
        <dbReference type="RuleBase" id="RU004374"/>
    </source>
</evidence>
<comment type="caution">
    <text evidence="7">The sequence shown here is derived from an EMBL/GenBank/DDBJ whole genome shotgun (WGS) entry which is preliminary data.</text>
</comment>
<dbReference type="AlphaFoldDB" id="A0A9W7XR31"/>
<dbReference type="Gene3D" id="3.30.760.10">
    <property type="entry name" value="RNA Cap, Translation Initiation Factor Eif4e"/>
    <property type="match status" value="1"/>
</dbReference>
<dbReference type="EMBL" id="JANBOH010000006">
    <property type="protein sequence ID" value="KAJ1648366.1"/>
    <property type="molecule type" value="Genomic_DNA"/>
</dbReference>
<evidence type="ECO:0000256" key="4">
    <source>
        <dbReference type="ARBA" id="ARBA00022884"/>
    </source>
</evidence>
<gene>
    <name evidence="7" type="primary">TIF45</name>
    <name evidence="7" type="ORF">LPJ64_000315</name>
</gene>